<sequence>MTQYRVPWLDIEPPYKSFYKTLAEAMLKVLLQAKRTKNIAEPDIRTLNSFNKFLRDTQKGITKAISPNSGPFEGNELVASRTMTSILLCHPGGEGNIQTLVSRLQKTVQTLMERKLPDDAEMNFLETFLWMFSRNV</sequence>
<proteinExistence type="predicted"/>
<dbReference type="Proteomes" id="UP000178092">
    <property type="component" value="Unassembled WGS sequence"/>
</dbReference>
<evidence type="ECO:0000313" key="1">
    <source>
        <dbReference type="EMBL" id="OHA65717.1"/>
    </source>
</evidence>
<comment type="caution">
    <text evidence="1">The sequence shown here is derived from an EMBL/GenBank/DDBJ whole genome shotgun (WGS) entry which is preliminary data.</text>
</comment>
<accession>A0A1G2QZ34</accession>
<evidence type="ECO:0000313" key="2">
    <source>
        <dbReference type="Proteomes" id="UP000178092"/>
    </source>
</evidence>
<organism evidence="1 2">
    <name type="scientific">Candidatus Wildermuthbacteria bacterium RIFCSPHIGHO2_02_FULL_45_25</name>
    <dbReference type="NCBI Taxonomy" id="1802450"/>
    <lineage>
        <taxon>Bacteria</taxon>
        <taxon>Candidatus Wildermuthiibacteriota</taxon>
    </lineage>
</organism>
<gene>
    <name evidence="1" type="ORF">A3C04_02265</name>
</gene>
<protein>
    <submittedName>
        <fullName evidence="1">Uncharacterized protein</fullName>
    </submittedName>
</protein>
<dbReference type="AlphaFoldDB" id="A0A1G2QZ34"/>
<reference evidence="1 2" key="1">
    <citation type="journal article" date="2016" name="Nat. Commun.">
        <title>Thousands of microbial genomes shed light on interconnected biogeochemical processes in an aquifer system.</title>
        <authorList>
            <person name="Anantharaman K."/>
            <person name="Brown C.T."/>
            <person name="Hug L.A."/>
            <person name="Sharon I."/>
            <person name="Castelle C.J."/>
            <person name="Probst A.J."/>
            <person name="Thomas B.C."/>
            <person name="Singh A."/>
            <person name="Wilkins M.J."/>
            <person name="Karaoz U."/>
            <person name="Brodie E.L."/>
            <person name="Williams K.H."/>
            <person name="Hubbard S.S."/>
            <person name="Banfield J.F."/>
        </authorList>
    </citation>
    <scope>NUCLEOTIDE SEQUENCE [LARGE SCALE GENOMIC DNA]</scope>
</reference>
<dbReference type="EMBL" id="MHTV01000042">
    <property type="protein sequence ID" value="OHA65717.1"/>
    <property type="molecule type" value="Genomic_DNA"/>
</dbReference>
<name>A0A1G2QZ34_9BACT</name>